<dbReference type="EMBL" id="CAJNYV010002861">
    <property type="protein sequence ID" value="CAF3507638.1"/>
    <property type="molecule type" value="Genomic_DNA"/>
</dbReference>
<dbReference type="Proteomes" id="UP000663833">
    <property type="component" value="Unassembled WGS sequence"/>
</dbReference>
<dbReference type="EMBL" id="CAJNYU010000834">
    <property type="protein sequence ID" value="CAF3392756.1"/>
    <property type="molecule type" value="Genomic_DNA"/>
</dbReference>
<keyword evidence="1" id="KW-1133">Transmembrane helix</keyword>
<protein>
    <submittedName>
        <fullName evidence="9">Uncharacterized protein</fullName>
    </submittedName>
</protein>
<dbReference type="EMBL" id="CAJNYD010003800">
    <property type="protein sequence ID" value="CAF3543526.1"/>
    <property type="molecule type" value="Genomic_DNA"/>
</dbReference>
<feature type="transmembrane region" description="Helical" evidence="1">
    <location>
        <begin position="70"/>
        <end position="90"/>
    </location>
</feature>
<keyword evidence="1" id="KW-0472">Membrane</keyword>
<dbReference type="EMBL" id="CAJNXB010005630">
    <property type="protein sequence ID" value="CAF3432718.1"/>
    <property type="molecule type" value="Genomic_DNA"/>
</dbReference>
<evidence type="ECO:0000313" key="9">
    <source>
        <dbReference type="EMBL" id="CAF4462558.1"/>
    </source>
</evidence>
<comment type="caution">
    <text evidence="9">The sequence shown here is derived from an EMBL/GenBank/DDBJ whole genome shotgun (WGS) entry which is preliminary data.</text>
</comment>
<dbReference type="Proteomes" id="UP000663838">
    <property type="component" value="Unassembled WGS sequence"/>
</dbReference>
<dbReference type="EMBL" id="CAJOBP010003852">
    <property type="protein sequence ID" value="CAF4421132.1"/>
    <property type="molecule type" value="Genomic_DNA"/>
</dbReference>
<dbReference type="EMBL" id="CAJNYT010005639">
    <property type="protein sequence ID" value="CAF3763922.1"/>
    <property type="molecule type" value="Genomic_DNA"/>
</dbReference>
<dbReference type="Proteomes" id="UP000663862">
    <property type="component" value="Unassembled WGS sequence"/>
</dbReference>
<dbReference type="AlphaFoldDB" id="A0A820T130"/>
<dbReference type="Proteomes" id="UP000663825">
    <property type="component" value="Unassembled WGS sequence"/>
</dbReference>
<sequence length="142" mass="16696">MLRIFVFFSIFILVNCATEYSNLNQLIKNEYGFTTTAATTVASTPMAAIYNVQRTDYNRVNKIIKENMEYFIPTVGFLIVAILTIIYQLLKKCYVNDCRCKINWFKVKRPAEYRRRIQNIRHAQIVLNQIYQQPSSMIYSLA</sequence>
<dbReference type="Proteomes" id="UP000663851">
    <property type="component" value="Unassembled WGS sequence"/>
</dbReference>
<evidence type="ECO:0000313" key="5">
    <source>
        <dbReference type="EMBL" id="CAF3507638.1"/>
    </source>
</evidence>
<evidence type="ECO:0000313" key="10">
    <source>
        <dbReference type="EMBL" id="CAF4598624.1"/>
    </source>
</evidence>
<proteinExistence type="predicted"/>
<evidence type="ECO:0000313" key="3">
    <source>
        <dbReference type="EMBL" id="CAF3392756.1"/>
    </source>
</evidence>
<evidence type="ECO:0000256" key="2">
    <source>
        <dbReference type="SAM" id="SignalP"/>
    </source>
</evidence>
<dbReference type="Proteomes" id="UP000663872">
    <property type="component" value="Unassembled WGS sequence"/>
</dbReference>
<organism evidence="9 13">
    <name type="scientific">Rotaria socialis</name>
    <dbReference type="NCBI Taxonomy" id="392032"/>
    <lineage>
        <taxon>Eukaryota</taxon>
        <taxon>Metazoa</taxon>
        <taxon>Spiralia</taxon>
        <taxon>Gnathifera</taxon>
        <taxon>Rotifera</taxon>
        <taxon>Eurotatoria</taxon>
        <taxon>Bdelloidea</taxon>
        <taxon>Philodinida</taxon>
        <taxon>Philodinidae</taxon>
        <taxon>Rotaria</taxon>
    </lineage>
</organism>
<evidence type="ECO:0000313" key="14">
    <source>
        <dbReference type="Proteomes" id="UP000663873"/>
    </source>
</evidence>
<dbReference type="Proteomes" id="UP000663848">
    <property type="component" value="Unassembled WGS sequence"/>
</dbReference>
<evidence type="ECO:0000313" key="11">
    <source>
        <dbReference type="EMBL" id="CAF4699223.1"/>
    </source>
</evidence>
<dbReference type="Proteomes" id="UP000663865">
    <property type="component" value="Unassembled WGS sequence"/>
</dbReference>
<keyword evidence="1" id="KW-0812">Transmembrane</keyword>
<gene>
    <name evidence="3" type="ORF">FME351_LOCUS8307</name>
    <name evidence="7" type="ORF">GRG538_LOCUS32108</name>
    <name evidence="9" type="ORF">HFQ381_LOCUS24772</name>
    <name evidence="5" type="ORF">KIK155_LOCUS16163</name>
    <name evidence="6" type="ORF">LUA448_LOCUS27586</name>
    <name evidence="11" type="ORF">QYT958_LOCUS17676</name>
    <name evidence="4" type="ORF">TIS948_LOCUS30478</name>
    <name evidence="12" type="ORF">TOA249_LOCUS25305</name>
    <name evidence="10" type="ORF">TSG867_LOCUS27676</name>
    <name evidence="8" type="ORF">UJA718_LOCUS20581</name>
</gene>
<keyword evidence="2" id="KW-0732">Signal</keyword>
<dbReference type="EMBL" id="CAJOBO010002666">
    <property type="protein sequence ID" value="CAF4462558.1"/>
    <property type="molecule type" value="Genomic_DNA"/>
</dbReference>
<dbReference type="EMBL" id="CAJOBS010002722">
    <property type="protein sequence ID" value="CAF4831171.1"/>
    <property type="molecule type" value="Genomic_DNA"/>
</dbReference>
<evidence type="ECO:0000313" key="4">
    <source>
        <dbReference type="EMBL" id="CAF3432718.1"/>
    </source>
</evidence>
<evidence type="ECO:0000313" key="7">
    <source>
        <dbReference type="EMBL" id="CAF3763922.1"/>
    </source>
</evidence>
<reference evidence="9" key="1">
    <citation type="submission" date="2021-02" db="EMBL/GenBank/DDBJ databases">
        <authorList>
            <person name="Nowell W R."/>
        </authorList>
    </citation>
    <scope>NUCLEOTIDE SEQUENCE</scope>
</reference>
<evidence type="ECO:0000313" key="12">
    <source>
        <dbReference type="EMBL" id="CAF4831171.1"/>
    </source>
</evidence>
<name>A0A820T130_9BILA</name>
<accession>A0A820T130</accession>
<dbReference type="Proteomes" id="UP000663873">
    <property type="component" value="Unassembled WGS sequence"/>
</dbReference>
<dbReference type="Proteomes" id="UP000663869">
    <property type="component" value="Unassembled WGS sequence"/>
</dbReference>
<dbReference type="EMBL" id="CAJOBR010002703">
    <property type="protein sequence ID" value="CAF4699223.1"/>
    <property type="molecule type" value="Genomic_DNA"/>
</dbReference>
<keyword evidence="14" id="KW-1185">Reference proteome</keyword>
<dbReference type="EMBL" id="CAJOBQ010003216">
    <property type="protein sequence ID" value="CAF4598624.1"/>
    <property type="molecule type" value="Genomic_DNA"/>
</dbReference>
<feature type="chain" id="PRO_5036237306" evidence="2">
    <location>
        <begin position="17"/>
        <end position="142"/>
    </location>
</feature>
<evidence type="ECO:0000313" key="13">
    <source>
        <dbReference type="Proteomes" id="UP000663851"/>
    </source>
</evidence>
<evidence type="ECO:0000313" key="8">
    <source>
        <dbReference type="EMBL" id="CAF4421132.1"/>
    </source>
</evidence>
<evidence type="ECO:0000256" key="1">
    <source>
        <dbReference type="SAM" id="Phobius"/>
    </source>
</evidence>
<evidence type="ECO:0000313" key="6">
    <source>
        <dbReference type="EMBL" id="CAF3543526.1"/>
    </source>
</evidence>
<feature type="transmembrane region" description="Helical" evidence="1">
    <location>
        <begin position="32"/>
        <end position="50"/>
    </location>
</feature>
<feature type="signal peptide" evidence="2">
    <location>
        <begin position="1"/>
        <end position="16"/>
    </location>
</feature>